<feature type="transmembrane region" description="Helical" evidence="1">
    <location>
        <begin position="16"/>
        <end position="34"/>
    </location>
</feature>
<comment type="caution">
    <text evidence="2">The sequence shown here is derived from an EMBL/GenBank/DDBJ whole genome shotgun (WGS) entry which is preliminary data.</text>
</comment>
<dbReference type="PROSITE" id="PS51257">
    <property type="entry name" value="PROKAR_LIPOPROTEIN"/>
    <property type="match status" value="1"/>
</dbReference>
<feature type="transmembrane region" description="Helical" evidence="1">
    <location>
        <begin position="103"/>
        <end position="123"/>
    </location>
</feature>
<keyword evidence="1" id="KW-0472">Membrane</keyword>
<feature type="transmembrane region" description="Helical" evidence="1">
    <location>
        <begin position="217"/>
        <end position="239"/>
    </location>
</feature>
<name>A0A846QZU2_9FLAO</name>
<dbReference type="Proteomes" id="UP000590442">
    <property type="component" value="Unassembled WGS sequence"/>
</dbReference>
<proteinExistence type="predicted"/>
<dbReference type="EMBL" id="JAATJJ010000002">
    <property type="protein sequence ID" value="NJB72192.1"/>
    <property type="molecule type" value="Genomic_DNA"/>
</dbReference>
<feature type="transmembrane region" description="Helical" evidence="1">
    <location>
        <begin position="144"/>
        <end position="161"/>
    </location>
</feature>
<feature type="transmembrane region" description="Helical" evidence="1">
    <location>
        <begin position="49"/>
        <end position="68"/>
    </location>
</feature>
<sequence length="275" mass="31248">MESGFNKLYKVGSLKYITFSILVLASISCAISIVNNDLYLDGEWANAQWLGQDIATLFVAIPLLLLSYQKSIKTKKWETVLSGTLFYFVYTYSFFVFEAKLTFLYFFHLPIFSLSLIGLFISLKNTLAEKRKYVTKNNSIKRLVLVYLLLISGMLSFLWLSDIVSHITIPNYKSDTPSGEPLLIVYTLDLAIVIPLMMISVIGYYKNRQYGIKLIGVMLTKTSTLGIALMAMSLSMYLQKLSLDLFLAILWFSIGIIGTTLSLFFLKDLREESII</sequence>
<keyword evidence="1" id="KW-0812">Transmembrane</keyword>
<dbReference type="AlphaFoldDB" id="A0A846QZU2"/>
<dbReference type="RefSeq" id="WP_167964973.1">
    <property type="nucleotide sequence ID" value="NZ_JAATJJ010000002.1"/>
</dbReference>
<organism evidence="2 3">
    <name type="scientific">Saonia flava</name>
    <dbReference type="NCBI Taxonomy" id="523696"/>
    <lineage>
        <taxon>Bacteria</taxon>
        <taxon>Pseudomonadati</taxon>
        <taxon>Bacteroidota</taxon>
        <taxon>Flavobacteriia</taxon>
        <taxon>Flavobacteriales</taxon>
        <taxon>Flavobacteriaceae</taxon>
        <taxon>Saonia</taxon>
    </lineage>
</organism>
<keyword evidence="1" id="KW-1133">Transmembrane helix</keyword>
<evidence type="ECO:0000313" key="2">
    <source>
        <dbReference type="EMBL" id="NJB72192.1"/>
    </source>
</evidence>
<feature type="transmembrane region" description="Helical" evidence="1">
    <location>
        <begin position="245"/>
        <end position="266"/>
    </location>
</feature>
<gene>
    <name evidence="2" type="ORF">GGR42_002683</name>
</gene>
<reference evidence="2 3" key="1">
    <citation type="submission" date="2020-03" db="EMBL/GenBank/DDBJ databases">
        <title>Genomic Encyclopedia of Type Strains, Phase IV (KMG-IV): sequencing the most valuable type-strain genomes for metagenomic binning, comparative biology and taxonomic classification.</title>
        <authorList>
            <person name="Goeker M."/>
        </authorList>
    </citation>
    <scope>NUCLEOTIDE SEQUENCE [LARGE SCALE GENOMIC DNA]</scope>
    <source>
        <strain evidence="2 3">DSM 29762</strain>
    </source>
</reference>
<feature type="transmembrane region" description="Helical" evidence="1">
    <location>
        <begin position="181"/>
        <end position="205"/>
    </location>
</feature>
<accession>A0A846QZU2</accession>
<evidence type="ECO:0000256" key="1">
    <source>
        <dbReference type="SAM" id="Phobius"/>
    </source>
</evidence>
<evidence type="ECO:0000313" key="3">
    <source>
        <dbReference type="Proteomes" id="UP000590442"/>
    </source>
</evidence>
<protein>
    <submittedName>
        <fullName evidence="2">Uncharacterized protein</fullName>
    </submittedName>
</protein>
<keyword evidence="3" id="KW-1185">Reference proteome</keyword>
<feature type="transmembrane region" description="Helical" evidence="1">
    <location>
        <begin position="80"/>
        <end position="97"/>
    </location>
</feature>